<dbReference type="InterPro" id="IPR009100">
    <property type="entry name" value="AcylCoA_DH/oxidase_NM_dom_sf"/>
</dbReference>
<name>A0A848DIY4_9PSEU</name>
<dbReference type="GO" id="GO:0050660">
    <property type="term" value="F:flavin adenine dinucleotide binding"/>
    <property type="evidence" value="ECO:0007669"/>
    <property type="project" value="InterPro"/>
</dbReference>
<dbReference type="PANTHER" id="PTHR43884:SF20">
    <property type="entry name" value="ACYL-COA DEHYDROGENASE FADE28"/>
    <property type="match status" value="1"/>
</dbReference>
<evidence type="ECO:0000256" key="4">
    <source>
        <dbReference type="ARBA" id="ARBA00022827"/>
    </source>
</evidence>
<keyword evidence="4" id="KW-0274">FAD</keyword>
<organism evidence="8 9">
    <name type="scientific">Pseudonocardia bannensis</name>
    <dbReference type="NCBI Taxonomy" id="630973"/>
    <lineage>
        <taxon>Bacteria</taxon>
        <taxon>Bacillati</taxon>
        <taxon>Actinomycetota</taxon>
        <taxon>Actinomycetes</taxon>
        <taxon>Pseudonocardiales</taxon>
        <taxon>Pseudonocardiaceae</taxon>
        <taxon>Pseudonocardia</taxon>
    </lineage>
</organism>
<dbReference type="SUPFAM" id="SSF56645">
    <property type="entry name" value="Acyl-CoA dehydrogenase NM domain-like"/>
    <property type="match status" value="1"/>
</dbReference>
<dbReference type="Pfam" id="PF00441">
    <property type="entry name" value="Acyl-CoA_dh_1"/>
    <property type="match status" value="1"/>
</dbReference>
<dbReference type="AlphaFoldDB" id="A0A848DIY4"/>
<dbReference type="CDD" id="cd00567">
    <property type="entry name" value="ACAD"/>
    <property type="match status" value="1"/>
</dbReference>
<evidence type="ECO:0000313" key="9">
    <source>
        <dbReference type="Proteomes" id="UP000586918"/>
    </source>
</evidence>
<dbReference type="InterPro" id="IPR037069">
    <property type="entry name" value="AcylCoA_DH/ox_N_sf"/>
</dbReference>
<dbReference type="InterPro" id="IPR009075">
    <property type="entry name" value="AcylCo_DH/oxidase_C"/>
</dbReference>
<dbReference type="Proteomes" id="UP000586918">
    <property type="component" value="Unassembled WGS sequence"/>
</dbReference>
<evidence type="ECO:0000256" key="1">
    <source>
        <dbReference type="ARBA" id="ARBA00001974"/>
    </source>
</evidence>
<accession>A0A848DIY4</accession>
<feature type="domain" description="Acyl-CoA dehydrogenase/oxidase N-terminal" evidence="7">
    <location>
        <begin position="34"/>
        <end position="103"/>
    </location>
</feature>
<dbReference type="RefSeq" id="WP_169413161.1">
    <property type="nucleotide sequence ID" value="NZ_JAAXKZ010000039.1"/>
</dbReference>
<dbReference type="PANTHER" id="PTHR43884">
    <property type="entry name" value="ACYL-COA DEHYDROGENASE"/>
    <property type="match status" value="1"/>
</dbReference>
<gene>
    <name evidence="8" type="ORF">HF519_12890</name>
</gene>
<keyword evidence="3" id="KW-0285">Flavoprotein</keyword>
<evidence type="ECO:0000259" key="6">
    <source>
        <dbReference type="Pfam" id="PF00441"/>
    </source>
</evidence>
<dbReference type="Gene3D" id="1.20.140.10">
    <property type="entry name" value="Butyryl-CoA Dehydrogenase, subunit A, domain 3"/>
    <property type="match status" value="1"/>
</dbReference>
<keyword evidence="5" id="KW-0560">Oxidoreductase</keyword>
<evidence type="ECO:0000256" key="5">
    <source>
        <dbReference type="ARBA" id="ARBA00023002"/>
    </source>
</evidence>
<dbReference type="Gene3D" id="1.10.540.10">
    <property type="entry name" value="Acyl-CoA dehydrogenase/oxidase, N-terminal domain"/>
    <property type="match status" value="1"/>
</dbReference>
<feature type="domain" description="Acyl-CoA dehydrogenase/oxidase C-terminal" evidence="6">
    <location>
        <begin position="220"/>
        <end position="348"/>
    </location>
</feature>
<comment type="similarity">
    <text evidence="2">Belongs to the acyl-CoA dehydrogenase family.</text>
</comment>
<evidence type="ECO:0000256" key="3">
    <source>
        <dbReference type="ARBA" id="ARBA00022630"/>
    </source>
</evidence>
<keyword evidence="9" id="KW-1185">Reference proteome</keyword>
<protein>
    <submittedName>
        <fullName evidence="8">Acyl-CoA/acyl-ACP dehydrogenase</fullName>
    </submittedName>
</protein>
<dbReference type="GO" id="GO:0003995">
    <property type="term" value="F:acyl-CoA dehydrogenase activity"/>
    <property type="evidence" value="ECO:0007669"/>
    <property type="project" value="TreeGrafter"/>
</dbReference>
<evidence type="ECO:0000259" key="7">
    <source>
        <dbReference type="Pfam" id="PF02771"/>
    </source>
</evidence>
<dbReference type="InterPro" id="IPR036250">
    <property type="entry name" value="AcylCo_DH-like_C"/>
</dbReference>
<sequence length="375" mass="40242">MAEPDDQKLDLPIREYLDRAFDERRRLGMLTGTGTDRDFLRAVAAQGWFSLAIPESYGGLGLPLADLAPVFAALGEYLVPGPIVENCVLPSLLVERASAEGRSALLATVEDGAPVGLVAPHTGSTWADQLGSVRCTDGKLDGEMSLVRFGEQAELLVVVANDERTVCLVDPRTDGVIVVADGKGDPGSSTATVRFRGASILGGPAAEGRSAVALAAEIRGWMRMLVGCYLAGVARWSFDQTLTYVQQRQQFGRPIGSFQAVQHIVADMYASTRSLENMCAAAAEDLRDASPQAVDLRAACLKAYAAESARRVCENAIQMHGGIGYTFELSLHWYYEHALALRSWFGDERDLEREIGFAVLAGGAARNTTTQEVAG</sequence>
<dbReference type="SUPFAM" id="SSF47203">
    <property type="entry name" value="Acyl-CoA dehydrogenase C-terminal domain-like"/>
    <property type="match status" value="1"/>
</dbReference>
<comment type="caution">
    <text evidence="8">The sequence shown here is derived from an EMBL/GenBank/DDBJ whole genome shotgun (WGS) entry which is preliminary data.</text>
</comment>
<reference evidence="8 9" key="1">
    <citation type="submission" date="2020-04" db="EMBL/GenBank/DDBJ databases">
        <authorList>
            <person name="Klaysubun C."/>
            <person name="Duangmal K."/>
            <person name="Lipun K."/>
        </authorList>
    </citation>
    <scope>NUCLEOTIDE SEQUENCE [LARGE SCALE GENOMIC DNA]</scope>
    <source>
        <strain evidence="8 9">DSM 45300</strain>
    </source>
</reference>
<evidence type="ECO:0000313" key="8">
    <source>
        <dbReference type="EMBL" id="NMH92451.1"/>
    </source>
</evidence>
<dbReference type="EMBL" id="JAAXKZ010000039">
    <property type="protein sequence ID" value="NMH92451.1"/>
    <property type="molecule type" value="Genomic_DNA"/>
</dbReference>
<proteinExistence type="inferred from homology"/>
<evidence type="ECO:0000256" key="2">
    <source>
        <dbReference type="ARBA" id="ARBA00009347"/>
    </source>
</evidence>
<dbReference type="Pfam" id="PF02771">
    <property type="entry name" value="Acyl-CoA_dh_N"/>
    <property type="match status" value="1"/>
</dbReference>
<dbReference type="InterPro" id="IPR013786">
    <property type="entry name" value="AcylCoA_DH/ox_N"/>
</dbReference>
<comment type="cofactor">
    <cofactor evidence="1">
        <name>FAD</name>
        <dbReference type="ChEBI" id="CHEBI:57692"/>
    </cofactor>
</comment>